<dbReference type="PANTHER" id="PTHR14927:SF0">
    <property type="entry name" value="NUCLEOLAR PROTEIN 10"/>
    <property type="match status" value="1"/>
</dbReference>
<gene>
    <name evidence="2" type="ORF">QR46_1226</name>
</gene>
<dbReference type="Gene3D" id="2.130.10.10">
    <property type="entry name" value="YVTN repeat-like/Quinoprotein amine dehydrogenase"/>
    <property type="match status" value="1"/>
</dbReference>
<dbReference type="SUPFAM" id="SSF50978">
    <property type="entry name" value="WD40 repeat-like"/>
    <property type="match status" value="1"/>
</dbReference>
<feature type="region of interest" description="Disordered" evidence="1">
    <location>
        <begin position="167"/>
        <end position="196"/>
    </location>
</feature>
<dbReference type="InterPro" id="IPR036322">
    <property type="entry name" value="WD40_repeat_dom_sf"/>
</dbReference>
<dbReference type="OrthoDB" id="10257301at2759"/>
<dbReference type="GO" id="GO:0030686">
    <property type="term" value="C:90S preribosome"/>
    <property type="evidence" value="ECO:0007669"/>
    <property type="project" value="TreeGrafter"/>
</dbReference>
<dbReference type="InterPro" id="IPR015943">
    <property type="entry name" value="WD40/YVTN_repeat-like_dom_sf"/>
</dbReference>
<protein>
    <submittedName>
        <fullName evidence="2">Uncharacterized protein</fullName>
    </submittedName>
</protein>
<proteinExistence type="predicted"/>
<evidence type="ECO:0000256" key="1">
    <source>
        <dbReference type="SAM" id="MobiDB-lite"/>
    </source>
</evidence>
<dbReference type="AlphaFoldDB" id="A0A132NXD1"/>
<name>A0A132NXD1_GIAIN</name>
<evidence type="ECO:0000313" key="2">
    <source>
        <dbReference type="EMBL" id="KWX14725.1"/>
    </source>
</evidence>
<dbReference type="GO" id="GO:0032040">
    <property type="term" value="C:small-subunit processome"/>
    <property type="evidence" value="ECO:0007669"/>
    <property type="project" value="TreeGrafter"/>
</dbReference>
<dbReference type="VEuPathDB" id="GiardiaDB:QR46_1226"/>
<feature type="region of interest" description="Disordered" evidence="1">
    <location>
        <begin position="444"/>
        <end position="466"/>
    </location>
</feature>
<dbReference type="InterPro" id="IPR040382">
    <property type="entry name" value="NOL10/Enp2"/>
</dbReference>
<feature type="compositionally biased region" description="Polar residues" evidence="1">
    <location>
        <begin position="304"/>
        <end position="318"/>
    </location>
</feature>
<reference evidence="2 3" key="1">
    <citation type="journal article" date="2015" name="Mol. Biochem. Parasitol.">
        <title>Identification of polymorphic genes for use in assemblage B genotyping assays through comparative genomics of multiple assemblage B Giardia duodenalis isolates.</title>
        <authorList>
            <person name="Wielinga C."/>
            <person name="Thompson R.C."/>
            <person name="Monis P."/>
            <person name="Ryan U."/>
        </authorList>
    </citation>
    <scope>NUCLEOTIDE SEQUENCE [LARGE SCALE GENOMIC DNA]</scope>
    <source>
        <strain evidence="2 3">BAH15c1</strain>
    </source>
</reference>
<feature type="region of interest" description="Disordered" evidence="1">
    <location>
        <begin position="298"/>
        <end position="318"/>
    </location>
</feature>
<sequence length="1052" mass="117043">MLIQECGTARLKNAVSYLARHRMENAGNVMEKCPICNASVPSVGDTLSDPITDHFRSGLCTPERYEFDVLDLSAFHPTNIFVLLDTLGKIPNLRHLWLKLPCPISQRPAATVYERFTSMLYQESNVRKHVPDSNFLSWLGLSSTSRQKAEAEPKDTLRSSSVQLHTLPQKPPYFSQSADIEHSTETSSSPTAAESERQKMGDIYEVLLKNTSHVYIRSAILQVPFEEITEVSRLLISFSKVKDLSDSTHEIDLLNILRQGGIFLSERMLLDYLLHKDTASLSTRVADPVRIGAEHGLEELHGKQQGSTDQQRSASLSGFSYDHIPDHSSSINYCSEKKVFPENCFHRSAYTASRDHTSDVLISDRGHLAIQSADFEISSSPAPPLEFSYNPAGEPAGVDAGDLDLNRFMSARALFHEQNISSAGCLPSADHKKSSLAQRSETMTLPHLEQPGEREHGSDTQGTGGLRQSKSFFSYVLNSIIRQFKAEDSTVKLSIMSGLLDSIRYDLPTIVVRRLMSIGTRTDYLPLLSALLPSLRTIDGVSIAPAKQREYVKEIQNRYSFPHYLILERLENNTSTSKKKKADKATKGAPSTTPRTTLSMRGSRPSSYFQELEGQYHSWRTMPVAPLDYPARTAKKICAHRISRIIEPRSYSIFNVSPLSSPFRLSTTPLELPAESTFSLMSRFGHPSVLRASPCNSDIAIGTDQGDVFVIDGSTPLVESMHRYVTITDSSKRDYVVDIPFMRRRKTEGHSQDSIVSLTWLDSSPHIVVAATLYGELLFGHMLYDYTHSAVHRQRLKSHTIDIGRTILDFTLRSSSNEVYSVSQDALRVVNYDSCTLIKDISVDNLLAVQPGELTSQFTKCSYSPSSSLLGLGTLSGKVLLYDARTLSADSKPVLMLDKFAGLPVESITFGLDGHVILSAALDGRVLHYDVRSDHANPAASVYNFSSIRSAYNHTKAAFTNRSKKFLVSQHDTGVLKVFDYPSGKQFYEIYMNPLLKWNNTNIIDFDELPTAPFTYVCVTRTNTVSDVGVISLINGSKDFITVSDTELESGL</sequence>
<dbReference type="GO" id="GO:0000462">
    <property type="term" value="P:maturation of SSU-rRNA from tricistronic rRNA transcript (SSU-rRNA, 5.8S rRNA, LSU-rRNA)"/>
    <property type="evidence" value="ECO:0007669"/>
    <property type="project" value="TreeGrafter"/>
</dbReference>
<evidence type="ECO:0000313" key="3">
    <source>
        <dbReference type="Proteomes" id="UP000070089"/>
    </source>
</evidence>
<dbReference type="PANTHER" id="PTHR14927">
    <property type="entry name" value="NUCLEOLAR PROTEIN 10"/>
    <property type="match status" value="1"/>
</dbReference>
<comment type="caution">
    <text evidence="2">The sequence shown here is derived from an EMBL/GenBank/DDBJ whole genome shotgun (WGS) entry which is preliminary data.</text>
</comment>
<accession>A0A132NXD1</accession>
<feature type="region of interest" description="Disordered" evidence="1">
    <location>
        <begin position="575"/>
        <end position="604"/>
    </location>
</feature>
<organism evidence="2 3">
    <name type="scientific">Giardia duodenalis assemblage B</name>
    <dbReference type="NCBI Taxonomy" id="1394984"/>
    <lineage>
        <taxon>Eukaryota</taxon>
        <taxon>Metamonada</taxon>
        <taxon>Diplomonadida</taxon>
        <taxon>Hexamitidae</taxon>
        <taxon>Giardiinae</taxon>
        <taxon>Giardia</taxon>
    </lineage>
</organism>
<dbReference type="EMBL" id="JXTI01000024">
    <property type="protein sequence ID" value="KWX14725.1"/>
    <property type="molecule type" value="Genomic_DNA"/>
</dbReference>
<feature type="compositionally biased region" description="Polar residues" evidence="1">
    <location>
        <begin position="589"/>
        <end position="604"/>
    </location>
</feature>
<dbReference type="Proteomes" id="UP000070089">
    <property type="component" value="Unassembled WGS sequence"/>
</dbReference>